<feature type="transmembrane region" description="Helical" evidence="9">
    <location>
        <begin position="161"/>
        <end position="182"/>
    </location>
</feature>
<dbReference type="RefSeq" id="WP_358358118.1">
    <property type="nucleotide sequence ID" value="NZ_JBEZFP010000076.1"/>
</dbReference>
<dbReference type="InterPro" id="IPR002549">
    <property type="entry name" value="AI-2E-like"/>
</dbReference>
<dbReference type="PANTHER" id="PTHR21716:SF53">
    <property type="entry name" value="PERMEASE PERM-RELATED"/>
    <property type="match status" value="1"/>
</dbReference>
<name>A0ABV3DNC9_9ACTN</name>
<comment type="caution">
    <text evidence="10">The sequence shown here is derived from an EMBL/GenBank/DDBJ whole genome shotgun (WGS) entry which is preliminary data.</text>
</comment>
<evidence type="ECO:0000256" key="6">
    <source>
        <dbReference type="ARBA" id="ARBA00022989"/>
    </source>
</evidence>
<accession>A0ABV3DNC9</accession>
<feature type="transmembrane region" description="Helical" evidence="9">
    <location>
        <begin position="254"/>
        <end position="278"/>
    </location>
</feature>
<dbReference type="PANTHER" id="PTHR21716">
    <property type="entry name" value="TRANSMEMBRANE PROTEIN"/>
    <property type="match status" value="1"/>
</dbReference>
<evidence type="ECO:0000256" key="9">
    <source>
        <dbReference type="SAM" id="Phobius"/>
    </source>
</evidence>
<evidence type="ECO:0000256" key="2">
    <source>
        <dbReference type="ARBA" id="ARBA00009773"/>
    </source>
</evidence>
<gene>
    <name evidence="10" type="ORF">AB0C36_26045</name>
</gene>
<evidence type="ECO:0000256" key="8">
    <source>
        <dbReference type="SAM" id="MobiDB-lite"/>
    </source>
</evidence>
<evidence type="ECO:0000256" key="1">
    <source>
        <dbReference type="ARBA" id="ARBA00004651"/>
    </source>
</evidence>
<feature type="transmembrane region" description="Helical" evidence="9">
    <location>
        <begin position="328"/>
        <end position="357"/>
    </location>
</feature>
<protein>
    <submittedName>
        <fullName evidence="10">AI-2E family transporter</fullName>
    </submittedName>
</protein>
<dbReference type="Pfam" id="PF01594">
    <property type="entry name" value="AI-2E_transport"/>
    <property type="match status" value="1"/>
</dbReference>
<keyword evidence="3" id="KW-0813">Transport</keyword>
<evidence type="ECO:0000256" key="7">
    <source>
        <dbReference type="ARBA" id="ARBA00023136"/>
    </source>
</evidence>
<organism evidence="10 11">
    <name type="scientific">Streptodolium elevatio</name>
    <dbReference type="NCBI Taxonomy" id="3157996"/>
    <lineage>
        <taxon>Bacteria</taxon>
        <taxon>Bacillati</taxon>
        <taxon>Actinomycetota</taxon>
        <taxon>Actinomycetes</taxon>
        <taxon>Kitasatosporales</taxon>
        <taxon>Streptomycetaceae</taxon>
        <taxon>Streptodolium</taxon>
    </lineage>
</organism>
<feature type="transmembrane region" description="Helical" evidence="9">
    <location>
        <begin position="364"/>
        <end position="383"/>
    </location>
</feature>
<proteinExistence type="inferred from homology"/>
<keyword evidence="5 9" id="KW-0812">Transmembrane</keyword>
<feature type="transmembrane region" description="Helical" evidence="9">
    <location>
        <begin position="395"/>
        <end position="428"/>
    </location>
</feature>
<evidence type="ECO:0000256" key="5">
    <source>
        <dbReference type="ARBA" id="ARBA00022692"/>
    </source>
</evidence>
<keyword evidence="6 9" id="KW-1133">Transmembrane helix</keyword>
<comment type="similarity">
    <text evidence="2">Belongs to the autoinducer-2 exporter (AI-2E) (TC 2.A.86) family.</text>
</comment>
<evidence type="ECO:0000313" key="10">
    <source>
        <dbReference type="EMBL" id="MEU8136962.1"/>
    </source>
</evidence>
<sequence length="439" mass="45500">MNTETTPDTADDEAAGGTSTNADDTDTDGTGGTAAGATGDTSGKAAGDAGGKAATDNADAGKGAGAGSRTGEQGDAAACDDEGKPVVPAPRFGHPGRPLRRTSPFYIGFVGGLGLITAWFLAQAFAGIKDVLVLILISFFLAAGLNPFVERLQKLGLPRKWSVATVAISFLLVIAGFIAAIAQPLTEQTTDLINSIPDKLTELLHNEQFKRLDEKYAIIDKAKEAAASANTAESVAGGLLGFGKLILNSVFDTLTVLCLTLYFLGSLPSIKEAIYRLFPSSRRPRVRALGDEIIGGIGGYVNGMLLVASCAGVSSYVFLVILDLEFALPLALVVALTDLIPMIGATIGAVVVSAVAFFDSPGKALACVIFYVAYQQFENYLVYPRVMKRAVNVPPAITIIAALVGAALLGVTGALLAIPIAAGVLLILREVVTPRQDQV</sequence>
<keyword evidence="4" id="KW-1003">Cell membrane</keyword>
<evidence type="ECO:0000256" key="3">
    <source>
        <dbReference type="ARBA" id="ARBA00022448"/>
    </source>
</evidence>
<evidence type="ECO:0000256" key="4">
    <source>
        <dbReference type="ARBA" id="ARBA00022475"/>
    </source>
</evidence>
<keyword evidence="7 9" id="KW-0472">Membrane</keyword>
<feature type="compositionally biased region" description="Low complexity" evidence="8">
    <location>
        <begin position="35"/>
        <end position="61"/>
    </location>
</feature>
<dbReference type="Proteomes" id="UP001551482">
    <property type="component" value="Unassembled WGS sequence"/>
</dbReference>
<dbReference type="EMBL" id="JBEZFP010000076">
    <property type="protein sequence ID" value="MEU8136962.1"/>
    <property type="molecule type" value="Genomic_DNA"/>
</dbReference>
<reference evidence="10 11" key="1">
    <citation type="submission" date="2024-06" db="EMBL/GenBank/DDBJ databases">
        <title>The Natural Products Discovery Center: Release of the First 8490 Sequenced Strains for Exploring Actinobacteria Biosynthetic Diversity.</title>
        <authorList>
            <person name="Kalkreuter E."/>
            <person name="Kautsar S.A."/>
            <person name="Yang D."/>
            <person name="Bader C.D."/>
            <person name="Teijaro C.N."/>
            <person name="Fluegel L."/>
            <person name="Davis C.M."/>
            <person name="Simpson J.R."/>
            <person name="Lauterbach L."/>
            <person name="Steele A.D."/>
            <person name="Gui C."/>
            <person name="Meng S."/>
            <person name="Li G."/>
            <person name="Viehrig K."/>
            <person name="Ye F."/>
            <person name="Su P."/>
            <person name="Kiefer A.F."/>
            <person name="Nichols A."/>
            <person name="Cepeda A.J."/>
            <person name="Yan W."/>
            <person name="Fan B."/>
            <person name="Jiang Y."/>
            <person name="Adhikari A."/>
            <person name="Zheng C.-J."/>
            <person name="Schuster L."/>
            <person name="Cowan T.M."/>
            <person name="Smanski M.J."/>
            <person name="Chevrette M.G."/>
            <person name="De Carvalho L.P.S."/>
            <person name="Shen B."/>
        </authorList>
    </citation>
    <scope>NUCLEOTIDE SEQUENCE [LARGE SCALE GENOMIC DNA]</scope>
    <source>
        <strain evidence="10 11">NPDC048946</strain>
    </source>
</reference>
<feature type="transmembrane region" description="Helical" evidence="9">
    <location>
        <begin position="105"/>
        <end position="125"/>
    </location>
</feature>
<feature type="transmembrane region" description="Helical" evidence="9">
    <location>
        <begin position="299"/>
        <end position="322"/>
    </location>
</feature>
<comment type="subcellular location">
    <subcellularLocation>
        <location evidence="1">Cell membrane</location>
        <topology evidence="1">Multi-pass membrane protein</topology>
    </subcellularLocation>
</comment>
<feature type="transmembrane region" description="Helical" evidence="9">
    <location>
        <begin position="131"/>
        <end position="149"/>
    </location>
</feature>
<evidence type="ECO:0000313" key="11">
    <source>
        <dbReference type="Proteomes" id="UP001551482"/>
    </source>
</evidence>
<feature type="region of interest" description="Disordered" evidence="8">
    <location>
        <begin position="1"/>
        <end position="95"/>
    </location>
</feature>
<keyword evidence="11" id="KW-1185">Reference proteome</keyword>